<keyword evidence="2" id="KW-1185">Reference proteome</keyword>
<dbReference type="SUPFAM" id="SSF52540">
    <property type="entry name" value="P-loop containing nucleoside triphosphate hydrolases"/>
    <property type="match status" value="1"/>
</dbReference>
<dbReference type="AlphaFoldDB" id="A0A7W5BTH2"/>
<evidence type="ECO:0000313" key="1">
    <source>
        <dbReference type="EMBL" id="MBB3138847.1"/>
    </source>
</evidence>
<gene>
    <name evidence="1" type="ORF">FHS26_006626</name>
</gene>
<dbReference type="Gene3D" id="3.40.50.300">
    <property type="entry name" value="P-loop containing nucleotide triphosphate hydrolases"/>
    <property type="match status" value="1"/>
</dbReference>
<dbReference type="Proteomes" id="UP000518315">
    <property type="component" value="Unassembled WGS sequence"/>
</dbReference>
<proteinExistence type="predicted"/>
<accession>A0A7W5BTH2</accession>
<dbReference type="InterPro" id="IPR027417">
    <property type="entry name" value="P-loop_NTPase"/>
</dbReference>
<sequence length="112" mass="12577">MLEQTSPVGVITIHDINLAIRKCDQLAVLDRGEIIASGPPANVITPEVRPEIRNLADLRPTSLDDLRKRVVDVVHLETKVPEAQFVDPRLITMVGGRMLIYFEKRAFKCGKF</sequence>
<reference evidence="1 2" key="1">
    <citation type="submission" date="2020-08" db="EMBL/GenBank/DDBJ databases">
        <title>Genomic Encyclopedia of Type Strains, Phase III (KMG-III): the genomes of soil and plant-associated and newly described type strains.</title>
        <authorList>
            <person name="Whitman W."/>
        </authorList>
    </citation>
    <scope>NUCLEOTIDE SEQUENCE [LARGE SCALE GENOMIC DNA]</scope>
    <source>
        <strain evidence="1 2">CECT 4113</strain>
    </source>
</reference>
<organism evidence="1 2">
    <name type="scientific">Rhizobium pisi</name>
    <dbReference type="NCBI Taxonomy" id="574561"/>
    <lineage>
        <taxon>Bacteria</taxon>
        <taxon>Pseudomonadati</taxon>
        <taxon>Pseudomonadota</taxon>
        <taxon>Alphaproteobacteria</taxon>
        <taxon>Hyphomicrobiales</taxon>
        <taxon>Rhizobiaceae</taxon>
        <taxon>Rhizobium/Agrobacterium group</taxon>
        <taxon>Rhizobium</taxon>
    </lineage>
</organism>
<comment type="caution">
    <text evidence="1">The sequence shown here is derived from an EMBL/GenBank/DDBJ whole genome shotgun (WGS) entry which is preliminary data.</text>
</comment>
<dbReference type="EMBL" id="JACHXH010000039">
    <property type="protein sequence ID" value="MBB3138847.1"/>
    <property type="molecule type" value="Genomic_DNA"/>
</dbReference>
<dbReference type="RefSeq" id="WP_205909799.1">
    <property type="nucleotide sequence ID" value="NZ_JBMQED010000049.1"/>
</dbReference>
<evidence type="ECO:0000313" key="2">
    <source>
        <dbReference type="Proteomes" id="UP000518315"/>
    </source>
</evidence>
<protein>
    <submittedName>
        <fullName evidence="1">ABC-type multidrug transport system ATPase subunit</fullName>
    </submittedName>
</protein>
<name>A0A7W5BTH2_9HYPH</name>